<organism evidence="4 5">
    <name type="scientific">Actinophytocola oryzae</name>
    <dbReference type="NCBI Taxonomy" id="502181"/>
    <lineage>
        <taxon>Bacteria</taxon>
        <taxon>Bacillati</taxon>
        <taxon>Actinomycetota</taxon>
        <taxon>Actinomycetes</taxon>
        <taxon>Pseudonocardiales</taxon>
        <taxon>Pseudonocardiaceae</taxon>
    </lineage>
</organism>
<dbReference type="AlphaFoldDB" id="A0A4R7VAQ2"/>
<sequence>MDAGPMTRPRRRDAAATRAALLAAARTLMVEHGVEGTSTRDVASAAGVNQALVYRYFGSKEKLFAEAASSDADTPEDIILTTPLADLPRVLLERILDVVTSEDASELSRLVAAANDQTVRAVLQHRIETSFATRLAARLEGPEAALRAELFAAVLVGVGFLRHKVGTRALSTADREVLVAQVNRMVAPLLEP</sequence>
<feature type="domain" description="HTH tetR-type" evidence="3">
    <location>
        <begin position="15"/>
        <end position="75"/>
    </location>
</feature>
<protein>
    <submittedName>
        <fullName evidence="4">TetR family transcriptional regulator</fullName>
    </submittedName>
</protein>
<feature type="DNA-binding region" description="H-T-H motif" evidence="2">
    <location>
        <begin position="38"/>
        <end position="57"/>
    </location>
</feature>
<evidence type="ECO:0000259" key="3">
    <source>
        <dbReference type="PROSITE" id="PS50977"/>
    </source>
</evidence>
<dbReference type="InterPro" id="IPR001647">
    <property type="entry name" value="HTH_TetR"/>
</dbReference>
<dbReference type="EMBL" id="SOCP01000011">
    <property type="protein sequence ID" value="TDV46045.1"/>
    <property type="molecule type" value="Genomic_DNA"/>
</dbReference>
<dbReference type="PANTHER" id="PTHR30055:SF235">
    <property type="entry name" value="TRANSCRIPTIONAL REGULATORY PROTEIN"/>
    <property type="match status" value="1"/>
</dbReference>
<dbReference type="InterPro" id="IPR009057">
    <property type="entry name" value="Homeodomain-like_sf"/>
</dbReference>
<dbReference type="GO" id="GO:0000976">
    <property type="term" value="F:transcription cis-regulatory region binding"/>
    <property type="evidence" value="ECO:0007669"/>
    <property type="project" value="TreeGrafter"/>
</dbReference>
<dbReference type="Proteomes" id="UP000294927">
    <property type="component" value="Unassembled WGS sequence"/>
</dbReference>
<dbReference type="PANTHER" id="PTHR30055">
    <property type="entry name" value="HTH-TYPE TRANSCRIPTIONAL REGULATOR RUTR"/>
    <property type="match status" value="1"/>
</dbReference>
<reference evidence="4 5" key="1">
    <citation type="submission" date="2019-03" db="EMBL/GenBank/DDBJ databases">
        <title>Genomic Encyclopedia of Archaeal and Bacterial Type Strains, Phase II (KMG-II): from individual species to whole genera.</title>
        <authorList>
            <person name="Goeker M."/>
        </authorList>
    </citation>
    <scope>NUCLEOTIDE SEQUENCE [LARGE SCALE GENOMIC DNA]</scope>
    <source>
        <strain evidence="4 5">DSM 45499</strain>
    </source>
</reference>
<evidence type="ECO:0000313" key="5">
    <source>
        <dbReference type="Proteomes" id="UP000294927"/>
    </source>
</evidence>
<dbReference type="SUPFAM" id="SSF46689">
    <property type="entry name" value="Homeodomain-like"/>
    <property type="match status" value="1"/>
</dbReference>
<dbReference type="Gene3D" id="1.10.357.10">
    <property type="entry name" value="Tetracycline Repressor, domain 2"/>
    <property type="match status" value="1"/>
</dbReference>
<dbReference type="GO" id="GO:0003700">
    <property type="term" value="F:DNA-binding transcription factor activity"/>
    <property type="evidence" value="ECO:0007669"/>
    <property type="project" value="TreeGrafter"/>
</dbReference>
<gene>
    <name evidence="4" type="ORF">CLV71_1113</name>
</gene>
<dbReference type="Pfam" id="PF17920">
    <property type="entry name" value="TetR_C_16"/>
    <property type="match status" value="1"/>
</dbReference>
<keyword evidence="1 2" id="KW-0238">DNA-binding</keyword>
<comment type="caution">
    <text evidence="4">The sequence shown here is derived from an EMBL/GenBank/DDBJ whole genome shotgun (WGS) entry which is preliminary data.</text>
</comment>
<name>A0A4R7VAQ2_9PSEU</name>
<dbReference type="InterPro" id="IPR036271">
    <property type="entry name" value="Tet_transcr_reg_TetR-rel_C_sf"/>
</dbReference>
<keyword evidence="5" id="KW-1185">Reference proteome</keyword>
<evidence type="ECO:0000256" key="2">
    <source>
        <dbReference type="PROSITE-ProRule" id="PRU00335"/>
    </source>
</evidence>
<dbReference type="PROSITE" id="PS01081">
    <property type="entry name" value="HTH_TETR_1"/>
    <property type="match status" value="1"/>
</dbReference>
<accession>A0A4R7VAQ2</accession>
<dbReference type="OrthoDB" id="3210235at2"/>
<dbReference type="InterPro" id="IPR050109">
    <property type="entry name" value="HTH-type_TetR-like_transc_reg"/>
</dbReference>
<evidence type="ECO:0000313" key="4">
    <source>
        <dbReference type="EMBL" id="TDV46045.1"/>
    </source>
</evidence>
<dbReference type="PRINTS" id="PR00455">
    <property type="entry name" value="HTHTETR"/>
</dbReference>
<dbReference type="PROSITE" id="PS50977">
    <property type="entry name" value="HTH_TETR_2"/>
    <property type="match status" value="1"/>
</dbReference>
<dbReference type="Gene3D" id="1.10.10.60">
    <property type="entry name" value="Homeodomain-like"/>
    <property type="match status" value="1"/>
</dbReference>
<dbReference type="InterPro" id="IPR023772">
    <property type="entry name" value="DNA-bd_HTH_TetR-type_CS"/>
</dbReference>
<evidence type="ECO:0000256" key="1">
    <source>
        <dbReference type="ARBA" id="ARBA00023125"/>
    </source>
</evidence>
<dbReference type="SUPFAM" id="SSF48498">
    <property type="entry name" value="Tetracyclin repressor-like, C-terminal domain"/>
    <property type="match status" value="1"/>
</dbReference>
<dbReference type="Pfam" id="PF00440">
    <property type="entry name" value="TetR_N"/>
    <property type="match status" value="1"/>
</dbReference>
<dbReference type="InterPro" id="IPR041678">
    <property type="entry name" value="TetR_C_16"/>
</dbReference>
<proteinExistence type="predicted"/>
<dbReference type="RefSeq" id="WP_133905724.1">
    <property type="nucleotide sequence ID" value="NZ_SOCP01000011.1"/>
</dbReference>